<dbReference type="PANTHER" id="PTHR35179:SF1">
    <property type="entry name" value="INTEGRAL MEMBRANE PROTEIN"/>
    <property type="match status" value="1"/>
</dbReference>
<feature type="transmembrane region" description="Helical" evidence="1">
    <location>
        <begin position="148"/>
        <end position="166"/>
    </location>
</feature>
<feature type="transmembrane region" description="Helical" evidence="1">
    <location>
        <begin position="108"/>
        <end position="128"/>
    </location>
</feature>
<keyword evidence="1" id="KW-0812">Transmembrane</keyword>
<feature type="transmembrane region" description="Helical" evidence="1">
    <location>
        <begin position="22"/>
        <end position="43"/>
    </location>
</feature>
<feature type="transmembrane region" description="Helical" evidence="1">
    <location>
        <begin position="55"/>
        <end position="78"/>
    </location>
</feature>
<evidence type="ECO:0008006" key="4">
    <source>
        <dbReference type="Google" id="ProtNLM"/>
    </source>
</evidence>
<keyword evidence="1" id="KW-1133">Transmembrane helix</keyword>
<evidence type="ECO:0000313" key="3">
    <source>
        <dbReference type="Proteomes" id="UP001396898"/>
    </source>
</evidence>
<feature type="transmembrane region" description="Helical" evidence="1">
    <location>
        <begin position="186"/>
        <end position="205"/>
    </location>
</feature>
<evidence type="ECO:0000256" key="1">
    <source>
        <dbReference type="SAM" id="Phobius"/>
    </source>
</evidence>
<keyword evidence="3" id="KW-1185">Reference proteome</keyword>
<keyword evidence="1" id="KW-0472">Membrane</keyword>
<dbReference type="EMBL" id="JAQQWI010000016">
    <property type="protein sequence ID" value="KAK8009150.1"/>
    <property type="molecule type" value="Genomic_DNA"/>
</dbReference>
<comment type="caution">
    <text evidence="2">The sequence shown here is derived from an EMBL/GenBank/DDBJ whole genome shotgun (WGS) entry which is preliminary data.</text>
</comment>
<gene>
    <name evidence="2" type="ORF">PG991_011701</name>
</gene>
<sequence length="328" mass="37186">MAGFLVPPHYHDETPNSSETNIVSIIFGFCISLGFFTATKAGYQTWDAYKRGKIFNAYIIVDTSLFLFWVFFFILFFWCMQIQFILQIIINQIALLMVPVTKAAKVRWSVAAIVGAINISGFFIWIPARLQISPIYVETNVIWDKAEKGVFLAVDLSLNIYFIHLVRSRLLANGLTKYNRLFHFNICMVIISVLLDAVLMGATFMPSPVVYLQFHPLTYLMKLYIEMNVASLIVKVVRDTSVNGHSAHGRPHKVSQYYRTADHEHHKMVTCVTANRARYDPEAGFGHIYDGSVESDGIRKTVETQIVHHGKAEDDGVSETSSTTNMLI</sequence>
<proteinExistence type="predicted"/>
<protein>
    <recommendedName>
        <fullName evidence="4">Integral membrane protein</fullName>
    </recommendedName>
</protein>
<accession>A0ABR1RFA5</accession>
<name>A0ABR1RFA5_9PEZI</name>
<reference evidence="2 3" key="1">
    <citation type="submission" date="2023-01" db="EMBL/GenBank/DDBJ databases">
        <title>Analysis of 21 Apiospora genomes using comparative genomics revels a genus with tremendous synthesis potential of carbohydrate active enzymes and secondary metabolites.</title>
        <authorList>
            <person name="Sorensen T."/>
        </authorList>
    </citation>
    <scope>NUCLEOTIDE SEQUENCE [LARGE SCALE GENOMIC DNA]</scope>
    <source>
        <strain evidence="2 3">CBS 20057</strain>
    </source>
</reference>
<evidence type="ECO:0000313" key="2">
    <source>
        <dbReference type="EMBL" id="KAK8009150.1"/>
    </source>
</evidence>
<dbReference type="Proteomes" id="UP001396898">
    <property type="component" value="Unassembled WGS sequence"/>
</dbReference>
<dbReference type="PANTHER" id="PTHR35179">
    <property type="entry name" value="PROTEIN CBG02620"/>
    <property type="match status" value="1"/>
</dbReference>
<organism evidence="2 3">
    <name type="scientific">Apiospora marii</name>
    <dbReference type="NCBI Taxonomy" id="335849"/>
    <lineage>
        <taxon>Eukaryota</taxon>
        <taxon>Fungi</taxon>
        <taxon>Dikarya</taxon>
        <taxon>Ascomycota</taxon>
        <taxon>Pezizomycotina</taxon>
        <taxon>Sordariomycetes</taxon>
        <taxon>Xylariomycetidae</taxon>
        <taxon>Amphisphaeriales</taxon>
        <taxon>Apiosporaceae</taxon>
        <taxon>Apiospora</taxon>
    </lineage>
</organism>
<feature type="transmembrane region" description="Helical" evidence="1">
    <location>
        <begin position="84"/>
        <end position="101"/>
    </location>
</feature>